<evidence type="ECO:0000259" key="3">
    <source>
        <dbReference type="Pfam" id="PF01266"/>
    </source>
</evidence>
<dbReference type="EMBL" id="JAVIIW010000013">
    <property type="protein sequence ID" value="MDX8479396.1"/>
    <property type="molecule type" value="Genomic_DNA"/>
</dbReference>
<dbReference type="Pfam" id="PF01266">
    <property type="entry name" value="DAO"/>
    <property type="match status" value="1"/>
</dbReference>
<evidence type="ECO:0000313" key="7">
    <source>
        <dbReference type="EMBL" id="MDX8479396.1"/>
    </source>
</evidence>
<dbReference type="Gene3D" id="3.30.1360.120">
    <property type="entry name" value="Probable tRNA modification gtpase trme, domain 1"/>
    <property type="match status" value="1"/>
</dbReference>
<evidence type="ECO:0000259" key="4">
    <source>
        <dbReference type="Pfam" id="PF01571"/>
    </source>
</evidence>
<dbReference type="Proteomes" id="UP001287059">
    <property type="component" value="Unassembled WGS sequence"/>
</dbReference>
<gene>
    <name evidence="7" type="ORF">RFN28_13030</name>
</gene>
<feature type="domain" description="GCVT N-terminal" evidence="4">
    <location>
        <begin position="428"/>
        <end position="700"/>
    </location>
</feature>
<comment type="caution">
    <text evidence="7">The sequence shown here is derived from an EMBL/GenBank/DDBJ whole genome shotgun (WGS) entry which is preliminary data.</text>
</comment>
<accession>A0ABU4XXG3</accession>
<evidence type="ECO:0000256" key="1">
    <source>
        <dbReference type="ARBA" id="ARBA00008609"/>
    </source>
</evidence>
<dbReference type="InterPro" id="IPR027266">
    <property type="entry name" value="TrmE/GcvT-like"/>
</dbReference>
<dbReference type="Gene3D" id="3.50.50.60">
    <property type="entry name" value="FAD/NAD(P)-binding domain"/>
    <property type="match status" value="1"/>
</dbReference>
<organism evidence="7 8">
    <name type="scientific">Mesorhizobium album</name>
    <dbReference type="NCBI Taxonomy" id="3072314"/>
    <lineage>
        <taxon>Bacteria</taxon>
        <taxon>Pseudomonadati</taxon>
        <taxon>Pseudomonadota</taxon>
        <taxon>Alphaproteobacteria</taxon>
        <taxon>Hyphomicrobiales</taxon>
        <taxon>Phyllobacteriaceae</taxon>
        <taxon>Mesorhizobium</taxon>
    </lineage>
</organism>
<name>A0ABU4XXG3_9HYPH</name>
<evidence type="ECO:0000313" key="8">
    <source>
        <dbReference type="Proteomes" id="UP001287059"/>
    </source>
</evidence>
<feature type="domain" description="FAD dependent oxidoreductase" evidence="3">
    <location>
        <begin position="6"/>
        <end position="367"/>
    </location>
</feature>
<dbReference type="SUPFAM" id="SSF103025">
    <property type="entry name" value="Folate-binding domain"/>
    <property type="match status" value="1"/>
</dbReference>
<keyword evidence="2" id="KW-0560">Oxidoreductase</keyword>
<feature type="domain" description="FAD dependent oxidoreductase central" evidence="6">
    <location>
        <begin position="371"/>
        <end position="424"/>
    </location>
</feature>
<dbReference type="Pfam" id="PF01571">
    <property type="entry name" value="GCV_T"/>
    <property type="match status" value="1"/>
</dbReference>
<reference evidence="7 8" key="1">
    <citation type="submission" date="2023-08" db="EMBL/GenBank/DDBJ databases">
        <title>Implementing the SeqCode for naming new Mesorhizobium species isolated from Vachellia karroo root nodules.</title>
        <authorList>
            <person name="Van Lill M."/>
        </authorList>
    </citation>
    <scope>NUCLEOTIDE SEQUENCE [LARGE SCALE GENOMIC DNA]</scope>
    <source>
        <strain evidence="7 8">VK24D</strain>
    </source>
</reference>
<dbReference type="InterPro" id="IPR032503">
    <property type="entry name" value="FAO_M"/>
</dbReference>
<dbReference type="InterPro" id="IPR028896">
    <property type="entry name" value="GcvT/YgfZ/DmdA"/>
</dbReference>
<dbReference type="SUPFAM" id="SSF51905">
    <property type="entry name" value="FAD/NAD(P)-binding domain"/>
    <property type="match status" value="1"/>
</dbReference>
<evidence type="ECO:0000256" key="2">
    <source>
        <dbReference type="ARBA" id="ARBA00023002"/>
    </source>
</evidence>
<feature type="domain" description="Aminomethyltransferase C-terminal" evidence="5">
    <location>
        <begin position="722"/>
        <end position="800"/>
    </location>
</feature>
<keyword evidence="8" id="KW-1185">Reference proteome</keyword>
<dbReference type="InterPro" id="IPR029043">
    <property type="entry name" value="GcvT/YgfZ_C"/>
</dbReference>
<dbReference type="PANTHER" id="PTHR43757:SF2">
    <property type="entry name" value="AMINOMETHYLTRANSFERASE, MITOCHONDRIAL"/>
    <property type="match status" value="1"/>
</dbReference>
<sequence>MKSHAKVVVIGGGVVGCSVLFHLARHGWTDVVLLERDELTSGSTWHAAGGMHTINGDPNVAKLQKYTISLYKEIEELSGQATGVHLTGGVLLAATEARLDWLRGVVSKGRYLGIDLEVISAKEAAELMPLLDPKQFVGAVRNKEDGHLDPSGVTHAYAKAARKLGAEVERFTKVEDIVRRPDGLWRVITNKGEVVAEHVVNAGGLWAREVGRMVGLELPVLAMEHMYLITEDMPEVADWNKKTGTEIIHAVDFDGELYLRQERGGMLMGTYEKANKPWSEFQTPWDFGHELLEPDIDRIAPSLEVGFRHFPAFQKTGIKQIINGPFTFAPDGNPLVGPVRGLPGFWVACGVMAGFSQGGGVGLALSNWMIEGDPGADIWAMDVARYGDWATMAYTNAKVRENYSRRFSIRFPNEELPAGRPLKTTPVYDTLSARGAQWGVAYGLEVPLWYAPEGVKDEFSWRRSSDFDHVAREVAAVRDGVGLSEISSFAKYKVTGEGAAAWLDRVLACKLPKPGRMTLAPMLKEDGKLIGDFTLANIGGGEWFIAGSGIAEQYHMRWFEAHLPRDGSVQIETLGQKLTGLAIAGPKAREVLAKVTRADVSNTAFPFMAVARMDIGMAPCLVGRVSYTGDLGYEIWVAPEYQRAAYQALTAAGEEFDIGLLGSRALNALRLEKNYGSWAREYRPIYGPVEAGLDRFVAYGKEADFIGKEAALAERKNGGKLRLRAFIVDATDADVIGDEAIWHDGIVRGWVTSGGYAHNSKKSVAMGYVPKEIADRPDGFEIEILGKRHAARVQTAPLFDANFERMRA</sequence>
<dbReference type="InterPro" id="IPR006222">
    <property type="entry name" value="GCVT_N"/>
</dbReference>
<evidence type="ECO:0000259" key="6">
    <source>
        <dbReference type="Pfam" id="PF16350"/>
    </source>
</evidence>
<dbReference type="PANTHER" id="PTHR43757">
    <property type="entry name" value="AMINOMETHYLTRANSFERASE"/>
    <property type="match status" value="1"/>
</dbReference>
<dbReference type="InterPro" id="IPR013977">
    <property type="entry name" value="GcvT_C"/>
</dbReference>
<dbReference type="InterPro" id="IPR006076">
    <property type="entry name" value="FAD-dep_OxRdtase"/>
</dbReference>
<dbReference type="InterPro" id="IPR036188">
    <property type="entry name" value="FAD/NAD-bd_sf"/>
</dbReference>
<dbReference type="Gene3D" id="2.40.30.110">
    <property type="entry name" value="Aminomethyltransferase beta-barrel domains"/>
    <property type="match status" value="1"/>
</dbReference>
<dbReference type="PROSITE" id="PS51257">
    <property type="entry name" value="PROKAR_LIPOPROTEIN"/>
    <property type="match status" value="1"/>
</dbReference>
<dbReference type="Pfam" id="PF16350">
    <property type="entry name" value="FAO_M"/>
    <property type="match status" value="1"/>
</dbReference>
<dbReference type="Gene3D" id="3.30.9.10">
    <property type="entry name" value="D-Amino Acid Oxidase, subunit A, domain 2"/>
    <property type="match status" value="1"/>
</dbReference>
<dbReference type="SUPFAM" id="SSF54373">
    <property type="entry name" value="FAD-linked reductases, C-terminal domain"/>
    <property type="match status" value="1"/>
</dbReference>
<proteinExistence type="inferred from homology"/>
<comment type="similarity">
    <text evidence="1">Belongs to the GcvT family.</text>
</comment>
<dbReference type="RefSeq" id="WP_320287736.1">
    <property type="nucleotide sequence ID" value="NZ_JAVIIW010000013.1"/>
</dbReference>
<protein>
    <submittedName>
        <fullName evidence="7">FAD-dependent oxidoreductase</fullName>
    </submittedName>
</protein>
<dbReference type="Gene3D" id="3.30.70.1400">
    <property type="entry name" value="Aminomethyltransferase beta-barrel domains"/>
    <property type="match status" value="1"/>
</dbReference>
<evidence type="ECO:0000259" key="5">
    <source>
        <dbReference type="Pfam" id="PF08669"/>
    </source>
</evidence>
<dbReference type="Pfam" id="PF08669">
    <property type="entry name" value="GCV_T_C"/>
    <property type="match status" value="1"/>
</dbReference>
<dbReference type="SUPFAM" id="SSF101790">
    <property type="entry name" value="Aminomethyltransferase beta-barrel domain"/>
    <property type="match status" value="1"/>
</dbReference>